<evidence type="ECO:0000313" key="3">
    <source>
        <dbReference type="Proteomes" id="UP000472372"/>
    </source>
</evidence>
<dbReference type="AlphaFoldDB" id="A0A6S6VTW1"/>
<accession>A0A6S6VTW1</accession>
<proteinExistence type="predicted"/>
<organism evidence="2 3">
    <name type="scientific">Pyrenophora teres f. teres</name>
    <dbReference type="NCBI Taxonomy" id="97479"/>
    <lineage>
        <taxon>Eukaryota</taxon>
        <taxon>Fungi</taxon>
        <taxon>Dikarya</taxon>
        <taxon>Ascomycota</taxon>
        <taxon>Pezizomycotina</taxon>
        <taxon>Dothideomycetes</taxon>
        <taxon>Pleosporomycetidae</taxon>
        <taxon>Pleosporales</taxon>
        <taxon>Pleosporineae</taxon>
        <taxon>Pleosporaceae</taxon>
        <taxon>Pyrenophora</taxon>
    </lineage>
</organism>
<evidence type="ECO:0000256" key="1">
    <source>
        <dbReference type="SAM" id="MobiDB-lite"/>
    </source>
</evidence>
<name>A0A6S6VTW1_9PLEO</name>
<evidence type="ECO:0000313" key="2">
    <source>
        <dbReference type="EMBL" id="CAE6995817.1"/>
    </source>
</evidence>
<feature type="compositionally biased region" description="Low complexity" evidence="1">
    <location>
        <begin position="1"/>
        <end position="13"/>
    </location>
</feature>
<gene>
    <name evidence="2" type="ORF">PTTW11_00196</name>
</gene>
<feature type="region of interest" description="Disordered" evidence="1">
    <location>
        <begin position="1"/>
        <end position="31"/>
    </location>
</feature>
<feature type="region of interest" description="Disordered" evidence="1">
    <location>
        <begin position="178"/>
        <end position="213"/>
    </location>
</feature>
<dbReference type="Proteomes" id="UP000472372">
    <property type="component" value="Chromosome 1"/>
</dbReference>
<dbReference type="EMBL" id="HG992977">
    <property type="protein sequence ID" value="CAE6995817.1"/>
    <property type="molecule type" value="Genomic_DNA"/>
</dbReference>
<sequence>MEHSTSSSQTSVSAPPLRKRVNPHHSSISPTRRSSLLSTLCIAPTQDQDDLADLASAWNGLTLSQHPDGLDDEVQRRRDYYYGELLDSLNTVAILLLYADQPMSNLATTWEKKVWCEIYEGAYDLQAYEETMEKDICDLGLWIEDWEDGDGKGLFGDYVVANFGELGREVMNDVVVQGGDEETETEADMDMEGGDDGRKKDVAPAHLSSDGSSSDLYDIRVEIVRDAESD</sequence>
<protein>
    <submittedName>
        <fullName evidence="2">Uncharacterized protein</fullName>
    </submittedName>
</protein>
<feature type="compositionally biased region" description="Acidic residues" evidence="1">
    <location>
        <begin position="179"/>
        <end position="194"/>
    </location>
</feature>
<reference evidence="2" key="1">
    <citation type="submission" date="2021-02" db="EMBL/GenBank/DDBJ databases">
        <authorList>
            <person name="Syme A R."/>
            <person name="Syme A R."/>
            <person name="Moolhuijzen P."/>
        </authorList>
    </citation>
    <scope>NUCLEOTIDE SEQUENCE</scope>
    <source>
        <strain evidence="2">W1-1</strain>
    </source>
</reference>